<reference evidence="1" key="1">
    <citation type="journal article" date="2023" name="G3 (Bethesda)">
        <title>A reference genome for the long-term kleptoplast-retaining sea slug Elysia crispata morphotype clarki.</title>
        <authorList>
            <person name="Eastman K.E."/>
            <person name="Pendleton A.L."/>
            <person name="Shaikh M.A."/>
            <person name="Suttiyut T."/>
            <person name="Ogas R."/>
            <person name="Tomko P."/>
            <person name="Gavelis G."/>
            <person name="Widhalm J.R."/>
            <person name="Wisecaver J.H."/>
        </authorList>
    </citation>
    <scope>NUCLEOTIDE SEQUENCE</scope>
    <source>
        <strain evidence="1">ECLA1</strain>
    </source>
</reference>
<sequence>MTATSVCHKDEVHQRINDQGHHECQVLRAEEEATESANAWNNNVLKSQIMHSLFPLTGLISAIYPNISEQRRWLITCEAFFHSP</sequence>
<dbReference type="AlphaFoldDB" id="A0AAE0XW74"/>
<evidence type="ECO:0000313" key="1">
    <source>
        <dbReference type="EMBL" id="KAK3719889.1"/>
    </source>
</evidence>
<dbReference type="EMBL" id="JAWDGP010007412">
    <property type="protein sequence ID" value="KAK3719889.1"/>
    <property type="molecule type" value="Genomic_DNA"/>
</dbReference>
<organism evidence="1 2">
    <name type="scientific">Elysia crispata</name>
    <name type="common">lettuce slug</name>
    <dbReference type="NCBI Taxonomy" id="231223"/>
    <lineage>
        <taxon>Eukaryota</taxon>
        <taxon>Metazoa</taxon>
        <taxon>Spiralia</taxon>
        <taxon>Lophotrochozoa</taxon>
        <taxon>Mollusca</taxon>
        <taxon>Gastropoda</taxon>
        <taxon>Heterobranchia</taxon>
        <taxon>Euthyneura</taxon>
        <taxon>Panpulmonata</taxon>
        <taxon>Sacoglossa</taxon>
        <taxon>Placobranchoidea</taxon>
        <taxon>Plakobranchidae</taxon>
        <taxon>Elysia</taxon>
    </lineage>
</organism>
<keyword evidence="2" id="KW-1185">Reference proteome</keyword>
<accession>A0AAE0XW74</accession>
<gene>
    <name evidence="1" type="ORF">RRG08_040188</name>
</gene>
<name>A0AAE0XW74_9GAST</name>
<dbReference type="Proteomes" id="UP001283361">
    <property type="component" value="Unassembled WGS sequence"/>
</dbReference>
<evidence type="ECO:0000313" key="2">
    <source>
        <dbReference type="Proteomes" id="UP001283361"/>
    </source>
</evidence>
<comment type="caution">
    <text evidence="1">The sequence shown here is derived from an EMBL/GenBank/DDBJ whole genome shotgun (WGS) entry which is preliminary data.</text>
</comment>
<protein>
    <submittedName>
        <fullName evidence="1">Uncharacterized protein</fullName>
    </submittedName>
</protein>
<proteinExistence type="predicted"/>